<comment type="caution">
    <text evidence="12">The sequence shown here is derived from an EMBL/GenBank/DDBJ whole genome shotgun (WGS) entry which is preliminary data.</text>
</comment>
<proteinExistence type="inferred from homology"/>
<keyword evidence="5" id="KW-0677">Repeat</keyword>
<evidence type="ECO:0000256" key="2">
    <source>
        <dbReference type="ARBA" id="ARBA00008921"/>
    </source>
</evidence>
<keyword evidence="3" id="KW-0812">Transmembrane</keyword>
<dbReference type="InterPro" id="IPR036116">
    <property type="entry name" value="FN3_sf"/>
</dbReference>
<dbReference type="CDD" id="cd00063">
    <property type="entry name" value="FN3"/>
    <property type="match status" value="1"/>
</dbReference>
<dbReference type="Pfam" id="PF00041">
    <property type="entry name" value="fn3"/>
    <property type="match status" value="1"/>
</dbReference>
<dbReference type="InterPro" id="IPR013783">
    <property type="entry name" value="Ig-like_fold"/>
</dbReference>
<comment type="subcellular location">
    <subcellularLocation>
        <location evidence="1">Membrane</location>
        <topology evidence="1">Single-pass type I membrane protein</topology>
    </subcellularLocation>
</comment>
<protein>
    <submittedName>
        <fullName evidence="12">I12R1 protein</fullName>
    </submittedName>
</protein>
<dbReference type="EMBL" id="VXBT01009886">
    <property type="protein sequence ID" value="NXO15238.1"/>
    <property type="molecule type" value="Genomic_DNA"/>
</dbReference>
<evidence type="ECO:0000256" key="10">
    <source>
        <dbReference type="SAM" id="MobiDB-lite"/>
    </source>
</evidence>
<dbReference type="AlphaFoldDB" id="A0A7L1PY85"/>
<keyword evidence="4" id="KW-0732">Signal</keyword>
<feature type="region of interest" description="Disordered" evidence="10">
    <location>
        <begin position="631"/>
        <end position="674"/>
    </location>
</feature>
<sequence>GVSCWKTCNTQKPFYCSWPPLGPAGNTSYTLNFCFEKSNKCRRFEAGTVTSYSPSHHHVYVFDNTTAWVEARWGQRVHRTPNHTLHLEAVKLDPPPSGMPFSKTGGQLRVRVPRPECHSLEQPPQREARFWRAGDSSWTQVTCESVMVTAEDDSVTCALGVNGTFVVQLRHKPPHWRSYWSDWSSNISVPEEILESPVLSHQLGKLGRDGQRVLRLSWQPVLKEQRDVTYKLHAHMLACDCAESDEEDTVVLGWEVTEHNLTLSGAEYEILLTAANAAGPGPARQLRVPAEQRADLSFKEISVAGGTVTAQWEAPVPGDAFCFEQQTLPEPPTQRVCIQKEFPANSTHVERGKGAPQALRCPPTRGALAASGCHRLAVHGWDAERGWATFALWHHYASNDSLAVPINISAADAAVVLQWKPSPRASCPGALAKYRICHVAEGDNVTYTEVDATASNYTLQNLQPGTAYRVGVWEVTEDSEGTCSAWWHFQTKALGPQGAAWRGTLKYLSISLGVPAAAAIYHLSKRRARRLLLPPLPKPVGTKAIQFSAGEMSQGQPRTGLLEPSERFSPAELLLTEPDPSEETPDTGTQTAVPHPDAPQPGPALEKPAAAVVSPPGCGVELPFAYRRQEMLSPVGSPPPGSASCTGHPPGEEEEEEEEEEKEGRQGLHQPLIPIALLISDKPIIIRDEEEWDPSPEKSVP</sequence>
<dbReference type="PANTHER" id="PTHR48423">
    <property type="entry name" value="INTERLEUKIN-27 RECEPTOR SUBUNIT ALPHA"/>
    <property type="match status" value="1"/>
</dbReference>
<feature type="non-terminal residue" evidence="12">
    <location>
        <position position="1"/>
    </location>
</feature>
<feature type="non-terminal residue" evidence="12">
    <location>
        <position position="701"/>
    </location>
</feature>
<feature type="compositionally biased region" description="Acidic residues" evidence="10">
    <location>
        <begin position="652"/>
        <end position="661"/>
    </location>
</feature>
<evidence type="ECO:0000256" key="4">
    <source>
        <dbReference type="ARBA" id="ARBA00022729"/>
    </source>
</evidence>
<feature type="region of interest" description="Disordered" evidence="10">
    <location>
        <begin position="576"/>
        <end position="614"/>
    </location>
</feature>
<name>A0A7L1PY85_ORIOR</name>
<dbReference type="Gene3D" id="2.60.40.10">
    <property type="entry name" value="Immunoglobulins"/>
    <property type="match status" value="2"/>
</dbReference>
<dbReference type="SUPFAM" id="SSF49265">
    <property type="entry name" value="Fibronectin type III"/>
    <property type="match status" value="1"/>
</dbReference>
<evidence type="ECO:0000256" key="1">
    <source>
        <dbReference type="ARBA" id="ARBA00004479"/>
    </source>
</evidence>
<evidence type="ECO:0000256" key="3">
    <source>
        <dbReference type="ARBA" id="ARBA00022692"/>
    </source>
</evidence>
<evidence type="ECO:0000256" key="7">
    <source>
        <dbReference type="ARBA" id="ARBA00023136"/>
    </source>
</evidence>
<evidence type="ECO:0000313" key="13">
    <source>
        <dbReference type="Proteomes" id="UP000534407"/>
    </source>
</evidence>
<feature type="domain" description="Fibronectin type-III" evidence="11">
    <location>
        <begin position="398"/>
        <end position="494"/>
    </location>
</feature>
<evidence type="ECO:0000256" key="9">
    <source>
        <dbReference type="ARBA" id="ARBA00023180"/>
    </source>
</evidence>
<dbReference type="SMART" id="SM00060">
    <property type="entry name" value="FN3"/>
    <property type="match status" value="2"/>
</dbReference>
<comment type="similarity">
    <text evidence="2">Belongs to the type I cytokine receptor family. Type 2 subfamily.</text>
</comment>
<keyword evidence="9" id="KW-0325">Glycoprotein</keyword>
<keyword evidence="13" id="KW-1185">Reference proteome</keyword>
<accession>A0A7L1PY85</accession>
<keyword evidence="6" id="KW-1133">Transmembrane helix</keyword>
<keyword evidence="7" id="KW-0472">Membrane</keyword>
<evidence type="ECO:0000256" key="6">
    <source>
        <dbReference type="ARBA" id="ARBA00022989"/>
    </source>
</evidence>
<dbReference type="InterPro" id="IPR003961">
    <property type="entry name" value="FN3_dom"/>
</dbReference>
<dbReference type="InterPro" id="IPR052672">
    <property type="entry name" value="Type1_Cytokine_Rcpt_Type2"/>
</dbReference>
<evidence type="ECO:0000259" key="11">
    <source>
        <dbReference type="PROSITE" id="PS50853"/>
    </source>
</evidence>
<evidence type="ECO:0000313" key="12">
    <source>
        <dbReference type="EMBL" id="NXO15238.1"/>
    </source>
</evidence>
<dbReference type="GO" id="GO:0005886">
    <property type="term" value="C:plasma membrane"/>
    <property type="evidence" value="ECO:0007669"/>
    <property type="project" value="UniProtKB-ARBA"/>
</dbReference>
<evidence type="ECO:0000256" key="5">
    <source>
        <dbReference type="ARBA" id="ARBA00022737"/>
    </source>
</evidence>
<dbReference type="PANTHER" id="PTHR48423:SF1">
    <property type="entry name" value="INTERLEUKIN-27 RECEPTOR SUBUNIT ALPHA"/>
    <property type="match status" value="1"/>
</dbReference>
<reference evidence="12 13" key="1">
    <citation type="submission" date="2019-09" db="EMBL/GenBank/DDBJ databases">
        <title>Bird 10,000 Genomes (B10K) Project - Family phase.</title>
        <authorList>
            <person name="Zhang G."/>
        </authorList>
    </citation>
    <scope>NUCLEOTIDE SEQUENCE [LARGE SCALE GENOMIC DNA]</scope>
    <source>
        <strain evidence="12">B10K-DU-002-24</strain>
        <tissue evidence="12">Muscle</tissue>
    </source>
</reference>
<gene>
    <name evidence="12" type="primary">Il12rb1</name>
    <name evidence="12" type="ORF">ORIORI_R09345</name>
</gene>
<organism evidence="12 13">
    <name type="scientific">Oriolus oriolus</name>
    <name type="common">Eurasian golden oriole</name>
    <name type="synonym">Coracias oriolus</name>
    <dbReference type="NCBI Taxonomy" id="181099"/>
    <lineage>
        <taxon>Eukaryota</taxon>
        <taxon>Metazoa</taxon>
        <taxon>Chordata</taxon>
        <taxon>Craniata</taxon>
        <taxon>Vertebrata</taxon>
        <taxon>Euteleostomi</taxon>
        <taxon>Archelosauria</taxon>
        <taxon>Archosauria</taxon>
        <taxon>Dinosauria</taxon>
        <taxon>Saurischia</taxon>
        <taxon>Theropoda</taxon>
        <taxon>Coelurosauria</taxon>
        <taxon>Aves</taxon>
        <taxon>Neognathae</taxon>
        <taxon>Neoaves</taxon>
        <taxon>Telluraves</taxon>
        <taxon>Australaves</taxon>
        <taxon>Passeriformes</taxon>
        <taxon>Corvoidea</taxon>
        <taxon>Corvidae</taxon>
        <taxon>Oriolus</taxon>
    </lineage>
</organism>
<dbReference type="PROSITE" id="PS50853">
    <property type="entry name" value="FN3"/>
    <property type="match status" value="1"/>
</dbReference>
<evidence type="ECO:0000256" key="8">
    <source>
        <dbReference type="ARBA" id="ARBA00023170"/>
    </source>
</evidence>
<dbReference type="Proteomes" id="UP000534407">
    <property type="component" value="Unassembled WGS sequence"/>
</dbReference>
<keyword evidence="8" id="KW-0675">Receptor</keyword>